<evidence type="ECO:0000313" key="1">
    <source>
        <dbReference type="EMBL" id="RMA78639.1"/>
    </source>
</evidence>
<accession>A0A3M0A558</accession>
<dbReference type="AlphaFoldDB" id="A0A3M0A558"/>
<dbReference type="InterPro" id="IPR036514">
    <property type="entry name" value="SGNH_hydro_sf"/>
</dbReference>
<name>A0A3M0A558_9BACT</name>
<dbReference type="RefSeq" id="WP_121940759.1">
    <property type="nucleotide sequence ID" value="NZ_CP137846.1"/>
</dbReference>
<protein>
    <recommendedName>
        <fullName evidence="3">GDSL-like lipase/acylhydrolase family protein</fullName>
    </recommendedName>
</protein>
<proteinExistence type="predicted"/>
<dbReference type="Gene3D" id="3.40.50.1110">
    <property type="entry name" value="SGNH hydrolase"/>
    <property type="match status" value="1"/>
</dbReference>
<evidence type="ECO:0008006" key="3">
    <source>
        <dbReference type="Google" id="ProtNLM"/>
    </source>
</evidence>
<dbReference type="EMBL" id="REFI01000006">
    <property type="protein sequence ID" value="RMA78639.1"/>
    <property type="molecule type" value="Genomic_DNA"/>
</dbReference>
<keyword evidence="2" id="KW-1185">Reference proteome</keyword>
<organism evidence="1 2">
    <name type="scientific">Metamycoplasma subdolum</name>
    <dbReference type="NCBI Taxonomy" id="92407"/>
    <lineage>
        <taxon>Bacteria</taxon>
        <taxon>Bacillati</taxon>
        <taxon>Mycoplasmatota</taxon>
        <taxon>Mycoplasmoidales</taxon>
        <taxon>Metamycoplasmataceae</taxon>
        <taxon>Metamycoplasma</taxon>
    </lineage>
</organism>
<dbReference type="OrthoDB" id="399880at2"/>
<evidence type="ECO:0000313" key="2">
    <source>
        <dbReference type="Proteomes" id="UP000267246"/>
    </source>
</evidence>
<reference evidence="1 2" key="1">
    <citation type="submission" date="2018-10" db="EMBL/GenBank/DDBJ databases">
        <title>Genomic Encyclopedia of Archaeal and Bacterial Type Strains, Phase II (KMG-II): from individual species to whole genera.</title>
        <authorList>
            <person name="Goeker M."/>
        </authorList>
    </citation>
    <scope>NUCLEOTIDE SEQUENCE [LARGE SCALE GENOMIC DNA]</scope>
    <source>
        <strain evidence="1 2">ATCC 29870</strain>
    </source>
</reference>
<gene>
    <name evidence="1" type="ORF">JN00_0281</name>
</gene>
<comment type="caution">
    <text evidence="1">The sequence shown here is derived from an EMBL/GenBank/DDBJ whole genome shotgun (WGS) entry which is preliminary data.</text>
</comment>
<sequence>MEKLETNSKPKKIKYVAIGDDFSAGYNTKFGFFANGKKTVEGRVVGLGYPSFLASLIQNQTDLELESFDNFSMCTSNVKFWDSLIENNHKMLLNQSEKLDFIQALDWNSLNPFKNFFTSYFKNWNVENDDFKVVSEKIKEANFITVSLGFNDLIFNLPYDRFRQYIESGNKEKEGWVEIVKNLDTLFSKLTLDLSNFLKKLRSITSAKIVLVSYVKPLIYFDDIFNSFFPIYEEENKTIIDYFLSKLNMSLNKASKQINEVNFVNVCDEIFWKNHITFLAENIFSIWPTENGYKKVAFDLFTKLTLNSDELNELFKDKTFIKNHIENINYWLSQSTNKKIFNLNKAPQQIFKEIFGVNKNNNLLTISNIEHALVDLKSPYLSILPFLESFIWYSKENVQVIIEGFKSSKFLRKRTKYPSLNEVYKFLNDEKNAKEFFISFFKNGKLEKFTFLWQRTIIDEIHRGKKLDLQLFRSTFIDLVKSRQSLTYDVFKQLFNAKVIQDNKDIIKNIIDKFIKDATTTDILEFMFDLKINQKYLKIKTFVANMETFKELANFIVDSITTYSYGYAKLKSFDELWKHWIAKNKYNIIYLFDKLFLELINSENMNQTIDFIIENITSLVRLKNLDEKVSKSLRNTIESIFYSLKENPAYLNRTFNKLLKKVQKINLYDVLLNKKPIKKIFSWKSFVDFRDIFFVTFKIYRKILKIKWIIRENKI</sequence>
<dbReference type="Proteomes" id="UP000267246">
    <property type="component" value="Unassembled WGS sequence"/>
</dbReference>